<gene>
    <name evidence="4" type="ordered locus">AMIS_23420</name>
</gene>
<dbReference type="Proteomes" id="UP000007882">
    <property type="component" value="Chromosome"/>
</dbReference>
<sequence length="188" mass="20307">MPRNPDRRRALADAGLRVLAEAGARGLTHRAVDTEAGVPVGTASNYFRSRDALLGALGERIMERFAPDPAVVATMSDRAPSPELFADYLRYIVERTTREPDLTRALIELRLEAARRPGLAAILGETLRQGYRDDVAFHATTGLPGGPFEIALLHYALDGLLLDMLTTSIDAGVDPDRAVTAFAARLVG</sequence>
<feature type="domain" description="HTH tetR-type" evidence="3">
    <location>
        <begin position="5"/>
        <end position="65"/>
    </location>
</feature>
<dbReference type="GO" id="GO:0003677">
    <property type="term" value="F:DNA binding"/>
    <property type="evidence" value="ECO:0007669"/>
    <property type="project" value="UniProtKB-UniRule"/>
</dbReference>
<evidence type="ECO:0000259" key="3">
    <source>
        <dbReference type="PROSITE" id="PS50977"/>
    </source>
</evidence>
<dbReference type="RefSeq" id="WP_014442457.1">
    <property type="nucleotide sequence ID" value="NC_017093.1"/>
</dbReference>
<evidence type="ECO:0000256" key="2">
    <source>
        <dbReference type="PROSITE-ProRule" id="PRU00335"/>
    </source>
</evidence>
<keyword evidence="5" id="KW-1185">Reference proteome</keyword>
<evidence type="ECO:0000313" key="5">
    <source>
        <dbReference type="Proteomes" id="UP000007882"/>
    </source>
</evidence>
<dbReference type="InterPro" id="IPR009057">
    <property type="entry name" value="Homeodomain-like_sf"/>
</dbReference>
<dbReference type="Pfam" id="PF00440">
    <property type="entry name" value="TetR_N"/>
    <property type="match status" value="1"/>
</dbReference>
<dbReference type="OrthoDB" id="7506349at2"/>
<proteinExistence type="predicted"/>
<dbReference type="PATRIC" id="fig|512565.3.peg.2339"/>
<protein>
    <submittedName>
        <fullName evidence="4">Putative TetR-family transcriptional regulator</fullName>
    </submittedName>
</protein>
<name>I0H3H5_ACTM4</name>
<dbReference type="InterPro" id="IPR041583">
    <property type="entry name" value="TetR_C_31"/>
</dbReference>
<evidence type="ECO:0000313" key="4">
    <source>
        <dbReference type="EMBL" id="BAL87562.1"/>
    </source>
</evidence>
<organism evidence="4 5">
    <name type="scientific">Actinoplanes missouriensis (strain ATCC 14538 / DSM 43046 / CBS 188.64 / JCM 3121 / NBRC 102363 / NCIMB 12654 / NRRL B-3342 / UNCC 431)</name>
    <dbReference type="NCBI Taxonomy" id="512565"/>
    <lineage>
        <taxon>Bacteria</taxon>
        <taxon>Bacillati</taxon>
        <taxon>Actinomycetota</taxon>
        <taxon>Actinomycetes</taxon>
        <taxon>Micromonosporales</taxon>
        <taxon>Micromonosporaceae</taxon>
        <taxon>Actinoplanes</taxon>
    </lineage>
</organism>
<keyword evidence="1 2" id="KW-0238">DNA-binding</keyword>
<dbReference type="Gene3D" id="1.10.357.10">
    <property type="entry name" value="Tetracycline Repressor, domain 2"/>
    <property type="match status" value="1"/>
</dbReference>
<dbReference type="STRING" id="512565.AMIS_23420"/>
<dbReference type="SUPFAM" id="SSF46689">
    <property type="entry name" value="Homeodomain-like"/>
    <property type="match status" value="1"/>
</dbReference>
<feature type="DNA-binding region" description="H-T-H motif" evidence="2">
    <location>
        <begin position="28"/>
        <end position="47"/>
    </location>
</feature>
<dbReference type="eggNOG" id="COG3226">
    <property type="taxonomic scope" value="Bacteria"/>
</dbReference>
<dbReference type="EMBL" id="AP012319">
    <property type="protein sequence ID" value="BAL87562.1"/>
    <property type="molecule type" value="Genomic_DNA"/>
</dbReference>
<dbReference type="AlphaFoldDB" id="I0H3H5"/>
<dbReference type="HOGENOM" id="CLU_069356_21_0_11"/>
<evidence type="ECO:0000256" key="1">
    <source>
        <dbReference type="ARBA" id="ARBA00023125"/>
    </source>
</evidence>
<dbReference type="Pfam" id="PF17940">
    <property type="entry name" value="TetR_C_31"/>
    <property type="match status" value="1"/>
</dbReference>
<dbReference type="KEGG" id="ams:AMIS_23420"/>
<reference evidence="4 5" key="1">
    <citation type="submission" date="2012-02" db="EMBL/GenBank/DDBJ databases">
        <title>Complete genome sequence of Actinoplanes missouriensis 431 (= NBRC 102363).</title>
        <authorList>
            <person name="Ohnishi Y."/>
            <person name="Ishikawa J."/>
            <person name="Sekine M."/>
            <person name="Hosoyama A."/>
            <person name="Harada T."/>
            <person name="Narita H."/>
            <person name="Hata T."/>
            <person name="Konno Y."/>
            <person name="Tutikane K."/>
            <person name="Fujita N."/>
            <person name="Horinouchi S."/>
            <person name="Hayakawa M."/>
        </authorList>
    </citation>
    <scope>NUCLEOTIDE SEQUENCE [LARGE SCALE GENOMIC DNA]</scope>
    <source>
        <strain evidence="5">ATCC 14538 / DSM 43046 / CBS 188.64 / JCM 3121 / NBRC 102363 / NCIMB 12654 / NRRL B-3342 / UNCC 431</strain>
    </source>
</reference>
<dbReference type="PROSITE" id="PS50977">
    <property type="entry name" value="HTH_TETR_2"/>
    <property type="match status" value="1"/>
</dbReference>
<accession>I0H3H5</accession>
<dbReference type="InterPro" id="IPR001647">
    <property type="entry name" value="HTH_TetR"/>
</dbReference>